<comment type="caution">
    <text evidence="14">The sequence shown here is derived from an EMBL/GenBank/DDBJ whole genome shotgun (WGS) entry which is preliminary data.</text>
</comment>
<keyword evidence="7" id="KW-0067">ATP-binding</keyword>
<evidence type="ECO:0000313" key="14">
    <source>
        <dbReference type="EMBL" id="KAK6336227.1"/>
    </source>
</evidence>
<dbReference type="GO" id="GO:0061504">
    <property type="term" value="P:cyclic threonylcarbamoyladenosine biosynthetic process"/>
    <property type="evidence" value="ECO:0007669"/>
    <property type="project" value="TreeGrafter"/>
</dbReference>
<dbReference type="FunFam" id="3.40.50.720:FF:000125">
    <property type="entry name" value="tRNA threonylcarbamoyladenosine dehydratase 2-like"/>
    <property type="match status" value="1"/>
</dbReference>
<evidence type="ECO:0000256" key="3">
    <source>
        <dbReference type="ARBA" id="ARBA00022598"/>
    </source>
</evidence>
<evidence type="ECO:0000256" key="2">
    <source>
        <dbReference type="ARBA" id="ARBA00009919"/>
    </source>
</evidence>
<comment type="function">
    <text evidence="11">Catalyzes the ATP-dependent dehydration of threonylcarbamoyladenosine at position 37 (t(6)A37) to form cyclic t(6)A37 (ct(6)A37) in tRNAs that read codons beginning with adenine.</text>
</comment>
<dbReference type="SUPFAM" id="SSF69572">
    <property type="entry name" value="Activating enzymes of the ubiquitin-like proteins"/>
    <property type="match status" value="1"/>
</dbReference>
<feature type="compositionally biased region" description="Basic and acidic residues" evidence="12">
    <location>
        <begin position="72"/>
        <end position="85"/>
    </location>
</feature>
<proteinExistence type="inferred from homology"/>
<feature type="compositionally biased region" description="Low complexity" evidence="12">
    <location>
        <begin position="102"/>
        <end position="119"/>
    </location>
</feature>
<keyword evidence="3" id="KW-0436">Ligase</keyword>
<dbReference type="GO" id="GO:0061503">
    <property type="term" value="F:tRNA threonylcarbamoyladenosine dehydratase"/>
    <property type="evidence" value="ECO:0007669"/>
    <property type="project" value="TreeGrafter"/>
</dbReference>
<evidence type="ECO:0000259" key="13">
    <source>
        <dbReference type="Pfam" id="PF00899"/>
    </source>
</evidence>
<dbReference type="Proteomes" id="UP001375240">
    <property type="component" value="Unassembled WGS sequence"/>
</dbReference>
<keyword evidence="5" id="KW-0547">Nucleotide-binding</keyword>
<dbReference type="PANTHER" id="PTHR43267:SF2">
    <property type="entry name" value="TRNA THREONYLCARBAMOYLADENOSINE DEHYDRATASE 1-RELATED"/>
    <property type="match status" value="1"/>
</dbReference>
<accession>A0AAV9UA91</accession>
<feature type="compositionally biased region" description="Basic residues" evidence="12">
    <location>
        <begin position="33"/>
        <end position="43"/>
    </location>
</feature>
<keyword evidence="9" id="KW-0496">Mitochondrion</keyword>
<reference evidence="14 15" key="1">
    <citation type="submission" date="2019-10" db="EMBL/GenBank/DDBJ databases">
        <authorList>
            <person name="Palmer J.M."/>
        </authorList>
    </citation>
    <scope>NUCLEOTIDE SEQUENCE [LARGE SCALE GENOMIC DNA]</scope>
    <source>
        <strain evidence="14 15">TWF696</strain>
    </source>
</reference>
<dbReference type="Gene3D" id="3.40.50.720">
    <property type="entry name" value="NAD(P)-binding Rossmann-like Domain"/>
    <property type="match status" value="1"/>
</dbReference>
<evidence type="ECO:0000256" key="8">
    <source>
        <dbReference type="ARBA" id="ARBA00022989"/>
    </source>
</evidence>
<evidence type="ECO:0000256" key="10">
    <source>
        <dbReference type="ARBA" id="ARBA00023136"/>
    </source>
</evidence>
<keyword evidence="6" id="KW-1000">Mitochondrion outer membrane</keyword>
<keyword evidence="8" id="KW-1133">Transmembrane helix</keyword>
<keyword evidence="10" id="KW-0472">Membrane</keyword>
<dbReference type="CDD" id="cd00755">
    <property type="entry name" value="YgdL_like"/>
    <property type="match status" value="1"/>
</dbReference>
<evidence type="ECO:0000256" key="5">
    <source>
        <dbReference type="ARBA" id="ARBA00022741"/>
    </source>
</evidence>
<evidence type="ECO:0000256" key="12">
    <source>
        <dbReference type="SAM" id="MobiDB-lite"/>
    </source>
</evidence>
<comment type="subcellular location">
    <subcellularLocation>
        <location evidence="1">Mitochondrion outer membrane</location>
        <topology evidence="1">Multi-pass membrane protein</topology>
    </subcellularLocation>
</comment>
<feature type="compositionally biased region" description="Basic residues" evidence="12">
    <location>
        <begin position="57"/>
        <end position="68"/>
    </location>
</feature>
<evidence type="ECO:0000256" key="1">
    <source>
        <dbReference type="ARBA" id="ARBA00004374"/>
    </source>
</evidence>
<dbReference type="InterPro" id="IPR045886">
    <property type="entry name" value="ThiF/MoeB/HesA"/>
</dbReference>
<feature type="compositionally biased region" description="Basic residues" evidence="12">
    <location>
        <begin position="86"/>
        <end position="98"/>
    </location>
</feature>
<keyword evidence="4" id="KW-0812">Transmembrane</keyword>
<gene>
    <name evidence="14" type="ORF">TWF696_001790</name>
</gene>
<dbReference type="AlphaFoldDB" id="A0AAV9UA91"/>
<feature type="domain" description="THIF-type NAD/FAD binding fold" evidence="13">
    <location>
        <begin position="262"/>
        <end position="513"/>
    </location>
</feature>
<name>A0AAV9UA91_9PEZI</name>
<dbReference type="Pfam" id="PF00899">
    <property type="entry name" value="ThiF"/>
    <property type="match status" value="1"/>
</dbReference>
<feature type="region of interest" description="Disordered" evidence="12">
    <location>
        <begin position="19"/>
        <end position="124"/>
    </location>
</feature>
<keyword evidence="15" id="KW-1185">Reference proteome</keyword>
<evidence type="ECO:0000256" key="9">
    <source>
        <dbReference type="ARBA" id="ARBA00023128"/>
    </source>
</evidence>
<dbReference type="InterPro" id="IPR035985">
    <property type="entry name" value="Ubiquitin-activating_enz"/>
</dbReference>
<evidence type="ECO:0000256" key="6">
    <source>
        <dbReference type="ARBA" id="ARBA00022787"/>
    </source>
</evidence>
<dbReference type="PANTHER" id="PTHR43267">
    <property type="entry name" value="TRNA THREONYLCARBAMOYLADENOSINE DEHYDRATASE"/>
    <property type="match status" value="1"/>
</dbReference>
<dbReference type="EMBL" id="JAVHNQ010000011">
    <property type="protein sequence ID" value="KAK6336227.1"/>
    <property type="molecule type" value="Genomic_DNA"/>
</dbReference>
<comment type="similarity">
    <text evidence="2">Belongs to the HesA/MoeB/ThiF family.</text>
</comment>
<evidence type="ECO:0000313" key="15">
    <source>
        <dbReference type="Proteomes" id="UP001375240"/>
    </source>
</evidence>
<dbReference type="GO" id="GO:0008641">
    <property type="term" value="F:ubiquitin-like modifier activating enzyme activity"/>
    <property type="evidence" value="ECO:0007669"/>
    <property type="project" value="InterPro"/>
</dbReference>
<dbReference type="GO" id="GO:0005741">
    <property type="term" value="C:mitochondrial outer membrane"/>
    <property type="evidence" value="ECO:0007669"/>
    <property type="project" value="UniProtKB-SubCell"/>
</dbReference>
<organism evidence="14 15">
    <name type="scientific">Orbilia brochopaga</name>
    <dbReference type="NCBI Taxonomy" id="3140254"/>
    <lineage>
        <taxon>Eukaryota</taxon>
        <taxon>Fungi</taxon>
        <taxon>Dikarya</taxon>
        <taxon>Ascomycota</taxon>
        <taxon>Pezizomycotina</taxon>
        <taxon>Orbiliomycetes</taxon>
        <taxon>Orbiliales</taxon>
        <taxon>Orbiliaceae</taxon>
        <taxon>Orbilia</taxon>
    </lineage>
</organism>
<evidence type="ECO:0000256" key="11">
    <source>
        <dbReference type="ARBA" id="ARBA00060084"/>
    </source>
</evidence>
<protein>
    <recommendedName>
        <fullName evidence="13">THIF-type NAD/FAD binding fold domain-containing protein</fullName>
    </recommendedName>
</protein>
<sequence>MPKDVDTDFYNLLFSPSDAAYATTPAGSPAPHKSSKSKTKHRDRAIDPEGAIATTKERKHHKSKHKSSSSKDLTRDKDAESDISKSKSKKKHKKKKSKSKAESTPSSSDSESGENDMSSPFSMDSVSASLSNLAQSHRAQLAATALVSGIVVGGTILGYQSTKRKARAQILKDSISNVSENEDGSNMERSVDLSHWLAHSVNTLPAPRDAPPAYSTAGGTTQPRQITDAESVALAQKAQTLAAQKKPIPEALILEQLSRTQSFLGPAGLRIVRSSFVIIVGLGGVGSWCTTMLVRSGIGRVRLIDFDQVTLSSLNRHSVATLEDVGTPKVLAMKKRLEAVAPWVEIETYMEMWTEKDAARLLDGEPDWVIDAIDNIDTKVDLLAYCHTQGISVISSMGAGCKSDPTRICVGDISETTEDPLSKATRRMLRQRGIATGIPVVYSTEKPGPGKAQLLPVPDDEHEKGNVNELGVLENFRVRILPVLGTMPATFGLAAANHVLCKLAAYPLEYLPGNTRFRPQFYGQVVNLLLAVESRIRNNIPGLKVPVSEADAGYVMEEVFASRSVVSGLTNRLQLVRWYPLLGGRYEDGSSGAEALANGGGVTSEKEKEQKAKKRMEKIGVGVDGAVFMKLTDLVVMTREEVKVHEKRVLIGGEAPEVVWGKDVQELVEKKWREERSFSQWRD</sequence>
<evidence type="ECO:0000256" key="7">
    <source>
        <dbReference type="ARBA" id="ARBA00022840"/>
    </source>
</evidence>
<evidence type="ECO:0000256" key="4">
    <source>
        <dbReference type="ARBA" id="ARBA00022692"/>
    </source>
</evidence>
<dbReference type="InterPro" id="IPR000594">
    <property type="entry name" value="ThiF_NAD_FAD-bd"/>
</dbReference>
<dbReference type="GO" id="GO:0005524">
    <property type="term" value="F:ATP binding"/>
    <property type="evidence" value="ECO:0007669"/>
    <property type="project" value="UniProtKB-KW"/>
</dbReference>